<dbReference type="Proteomes" id="UP000588068">
    <property type="component" value="Unassembled WGS sequence"/>
</dbReference>
<proteinExistence type="predicted"/>
<gene>
    <name evidence="2" type="ORF">HNQ60_002850</name>
</gene>
<sequence length="317" mass="35338">MPKGFYSQGVTLLTDGSTTVRDVRAALQKRGFNIARETEGSEHWQLGGATLVVPYRPEINGYVAVDLVNEKWPDTMGDPKADTMTFGAWSMGHFGPWAYPHGLRRAGQHAWAWEPASSIADGHAGFIRIRLSYAFGANQDAPVLPENYDALDELDFVGRIVVAALEAPGVLCYFNPNGEVLRDRESFSEMWNACVADKVIALPLWSNIRFFNLGELMLMDTVGNAQFDAMDIEAIFPESYSPQEVDGYLRNVTLYLIDSRPRFESGESIDGPGEQNTSWTLEVLESGLTSPPRQILRLYPKRDADVVRRAVAEVDRE</sequence>
<evidence type="ECO:0000313" key="2">
    <source>
        <dbReference type="EMBL" id="MBB6093969.1"/>
    </source>
</evidence>
<evidence type="ECO:0000313" key="3">
    <source>
        <dbReference type="Proteomes" id="UP000588068"/>
    </source>
</evidence>
<dbReference type="AlphaFoldDB" id="A0A841HNQ3"/>
<organism evidence="2 3">
    <name type="scientific">Povalibacter uvarum</name>
    <dbReference type="NCBI Taxonomy" id="732238"/>
    <lineage>
        <taxon>Bacteria</taxon>
        <taxon>Pseudomonadati</taxon>
        <taxon>Pseudomonadota</taxon>
        <taxon>Gammaproteobacteria</taxon>
        <taxon>Steroidobacterales</taxon>
        <taxon>Steroidobacteraceae</taxon>
        <taxon>Povalibacter</taxon>
    </lineage>
</organism>
<comment type="caution">
    <text evidence="2">The sequence shown here is derived from an EMBL/GenBank/DDBJ whole genome shotgun (WGS) entry which is preliminary data.</text>
</comment>
<name>A0A841HNQ3_9GAMM</name>
<reference evidence="2 3" key="1">
    <citation type="submission" date="2020-08" db="EMBL/GenBank/DDBJ databases">
        <title>Genomic Encyclopedia of Type Strains, Phase IV (KMG-IV): sequencing the most valuable type-strain genomes for metagenomic binning, comparative biology and taxonomic classification.</title>
        <authorList>
            <person name="Goeker M."/>
        </authorList>
    </citation>
    <scope>NUCLEOTIDE SEQUENCE [LARGE SCALE GENOMIC DNA]</scope>
    <source>
        <strain evidence="2 3">DSM 26723</strain>
    </source>
</reference>
<evidence type="ECO:0000259" key="1">
    <source>
        <dbReference type="Pfam" id="PF14080"/>
    </source>
</evidence>
<dbReference type="InterPro" id="IPR025357">
    <property type="entry name" value="DUF4261"/>
</dbReference>
<dbReference type="RefSeq" id="WP_184332819.1">
    <property type="nucleotide sequence ID" value="NZ_JACHHZ010000003.1"/>
</dbReference>
<protein>
    <recommendedName>
        <fullName evidence="1">DUF4261 domain-containing protein</fullName>
    </recommendedName>
</protein>
<keyword evidence="3" id="KW-1185">Reference proteome</keyword>
<feature type="domain" description="DUF4261" evidence="1">
    <location>
        <begin position="220"/>
        <end position="298"/>
    </location>
</feature>
<dbReference type="Pfam" id="PF14080">
    <property type="entry name" value="DUF4261"/>
    <property type="match status" value="1"/>
</dbReference>
<dbReference type="EMBL" id="JACHHZ010000003">
    <property type="protein sequence ID" value="MBB6093969.1"/>
    <property type="molecule type" value="Genomic_DNA"/>
</dbReference>
<accession>A0A841HNQ3</accession>